<sequence length="66" mass="7351">MNPRTSPPLPQTPPTLRFLLPVPLKVSEEGDDLVSVIVQHRPCTFFRGASLQLCRKPSDALMVVRP</sequence>
<evidence type="ECO:0000313" key="2">
    <source>
        <dbReference type="Proteomes" id="UP000652761"/>
    </source>
</evidence>
<keyword evidence="2" id="KW-1185">Reference proteome</keyword>
<proteinExistence type="predicted"/>
<reference evidence="1" key="1">
    <citation type="submission" date="2017-07" db="EMBL/GenBank/DDBJ databases">
        <title>Taro Niue Genome Assembly and Annotation.</title>
        <authorList>
            <person name="Atibalentja N."/>
            <person name="Keating K."/>
            <person name="Fields C.J."/>
        </authorList>
    </citation>
    <scope>NUCLEOTIDE SEQUENCE</scope>
    <source>
        <strain evidence="1">Niue_2</strain>
        <tissue evidence="1">Leaf</tissue>
    </source>
</reference>
<dbReference type="Proteomes" id="UP000652761">
    <property type="component" value="Unassembled WGS sequence"/>
</dbReference>
<name>A0A843W395_COLES</name>
<comment type="caution">
    <text evidence="1">The sequence shown here is derived from an EMBL/GenBank/DDBJ whole genome shotgun (WGS) entry which is preliminary data.</text>
</comment>
<gene>
    <name evidence="1" type="ORF">Taro_032225</name>
</gene>
<accession>A0A843W395</accession>
<evidence type="ECO:0000313" key="1">
    <source>
        <dbReference type="EMBL" id="MQL99494.1"/>
    </source>
</evidence>
<organism evidence="1 2">
    <name type="scientific">Colocasia esculenta</name>
    <name type="common">Wild taro</name>
    <name type="synonym">Arum esculentum</name>
    <dbReference type="NCBI Taxonomy" id="4460"/>
    <lineage>
        <taxon>Eukaryota</taxon>
        <taxon>Viridiplantae</taxon>
        <taxon>Streptophyta</taxon>
        <taxon>Embryophyta</taxon>
        <taxon>Tracheophyta</taxon>
        <taxon>Spermatophyta</taxon>
        <taxon>Magnoliopsida</taxon>
        <taxon>Liliopsida</taxon>
        <taxon>Araceae</taxon>
        <taxon>Aroideae</taxon>
        <taxon>Colocasieae</taxon>
        <taxon>Colocasia</taxon>
    </lineage>
</organism>
<dbReference type="AlphaFoldDB" id="A0A843W395"/>
<dbReference type="EMBL" id="NMUH01002359">
    <property type="protein sequence ID" value="MQL99494.1"/>
    <property type="molecule type" value="Genomic_DNA"/>
</dbReference>
<protein>
    <submittedName>
        <fullName evidence="1">Uncharacterized protein</fullName>
    </submittedName>
</protein>